<evidence type="ECO:0000313" key="3">
    <source>
        <dbReference type="EMBL" id="KNE54982.1"/>
    </source>
</evidence>
<dbReference type="EMBL" id="GG745328">
    <property type="protein sequence ID" value="KNE54982.1"/>
    <property type="molecule type" value="Genomic_DNA"/>
</dbReference>
<feature type="compositionally biased region" description="Low complexity" evidence="2">
    <location>
        <begin position="863"/>
        <end position="884"/>
    </location>
</feature>
<dbReference type="OrthoDB" id="5599531at2759"/>
<gene>
    <name evidence="3" type="ORF">AMAG_00919</name>
</gene>
<name>A0A0L0RX91_ALLM3</name>
<feature type="coiled-coil region" evidence="1">
    <location>
        <begin position="336"/>
        <end position="454"/>
    </location>
</feature>
<sequence>MPPPPPPPASTPPPPARVPVLPRPAHHDARVRLLRAARQRAHSFAADGDDNFDHDRDHAAVSAAAAHVAVAIGLGHDQRDDKQHLFQASPGSGRDTGRWLALPSATAADDRHHQLHRRHSSHLGTSTTPPARGSSRPRPRSATSTCTCASASAAAVAALPPALSQETLDRVEQAMAARLVADSQPPSPPSTTMLDLRLAAHDAPARAPPTLAAAAGLIAERRQAALPLPLAPTPRASALPPEPASSTTTLSIQDSAAPLTPPMMPHLGGPAPPQFPGGRDVSAGPSVAALQDELRLAAEVGQALLAQHEHAAHQLATLQRAHTLLAADRDTLASDRDDLRRARDTLIDQLRAAHSEIDRLRSALAAAESAAATHQRSLAATSHHLAATTAKLAAATDAEAATRAALEQLEEQLDEARAALRRASTDAKTHRDAAQTAAKERDAANEALAAAEANVHRITILATAEQARANDLDAVARQAVAERDAAVAQLEQVLDLLAAAQQGQPGGASPRSDAGRSVGSGNFERTASPTSGYGSSPSAPRESDGSDADDPDARRGRSRWLAARASHATLDMELSRSDMVMSPPPQPPPSEEEEEEEEERSVWTPAPVATRVPPTPPTERDEGGGAEDATSRTGGGAATAAVVPGANDALQARTRSRAPSIDDDQATSDGSDAEPDAEPCGGGGHDEPTHHPSCLSTPLPHSEPTAAFSPPTPTPTPPCAHCAAWAHTAVQLAAALRDLQAQIADADPVALARARKRDDPTSTPPLDAMYAQADRALSAIADAARALPSQLATETDDAADLVSAVADHVAEAADAKRAFHDVARAYVTVLEQKAAAASSSTASGSSSGSPVPSEKRNAKKRTSTLTSSSGGSQTSTGAGSATSGTRKWVAWLGTGSRASPALTSASMSPPPPVPPLPVRRSPSPATTSASDRSQSPLAGKAGAVRNSDAHDARWAAVAATASVGAPRPRGRPARSATAPAVPSPSISPSSSNESVTAGAGAGWRPARWIRGLRRRGSEEEDEPVVGTTTAVVVVGTGVVAQQAAVAKPHAAVTNTWGGEVRATMGP</sequence>
<feature type="region of interest" description="Disordered" evidence="2">
    <location>
        <begin position="960"/>
        <end position="1000"/>
    </location>
</feature>
<reference evidence="4" key="2">
    <citation type="submission" date="2009-11" db="EMBL/GenBank/DDBJ databases">
        <title>The Genome Sequence of Allomyces macrogynus strain ATCC 38327.</title>
        <authorList>
            <consortium name="The Broad Institute Genome Sequencing Platform"/>
            <person name="Russ C."/>
            <person name="Cuomo C."/>
            <person name="Shea T."/>
            <person name="Young S.K."/>
            <person name="Zeng Q."/>
            <person name="Koehrsen M."/>
            <person name="Haas B."/>
            <person name="Borodovsky M."/>
            <person name="Guigo R."/>
            <person name="Alvarado L."/>
            <person name="Berlin A."/>
            <person name="Borenstein D."/>
            <person name="Chen Z."/>
            <person name="Engels R."/>
            <person name="Freedman E."/>
            <person name="Gellesch M."/>
            <person name="Goldberg J."/>
            <person name="Griggs A."/>
            <person name="Gujja S."/>
            <person name="Heiman D."/>
            <person name="Hepburn T."/>
            <person name="Howarth C."/>
            <person name="Jen D."/>
            <person name="Larson L."/>
            <person name="Lewis B."/>
            <person name="Mehta T."/>
            <person name="Park D."/>
            <person name="Pearson M."/>
            <person name="Roberts A."/>
            <person name="Saif S."/>
            <person name="Shenoy N."/>
            <person name="Sisk P."/>
            <person name="Stolte C."/>
            <person name="Sykes S."/>
            <person name="Walk T."/>
            <person name="White J."/>
            <person name="Yandava C."/>
            <person name="Burger G."/>
            <person name="Gray M.W."/>
            <person name="Holland P.W.H."/>
            <person name="King N."/>
            <person name="Lang F.B.F."/>
            <person name="Roger A.J."/>
            <person name="Ruiz-Trillo I."/>
            <person name="Lander E."/>
            <person name="Nusbaum C."/>
        </authorList>
    </citation>
    <scope>NUCLEOTIDE SEQUENCE [LARGE SCALE GENOMIC DNA]</scope>
    <source>
        <strain evidence="4">ATCC 38327</strain>
    </source>
</reference>
<keyword evidence="1" id="KW-0175">Coiled coil</keyword>
<evidence type="ECO:0000256" key="2">
    <source>
        <dbReference type="SAM" id="MobiDB-lite"/>
    </source>
</evidence>
<feature type="compositionally biased region" description="Acidic residues" evidence="2">
    <location>
        <begin position="590"/>
        <end position="599"/>
    </location>
</feature>
<feature type="region of interest" description="Disordered" evidence="2">
    <location>
        <begin position="255"/>
        <end position="281"/>
    </location>
</feature>
<accession>A0A0L0RX91</accession>
<feature type="compositionally biased region" description="Polar residues" evidence="2">
    <location>
        <begin position="926"/>
        <end position="936"/>
    </location>
</feature>
<feature type="region of interest" description="Disordered" evidence="2">
    <location>
        <begin position="106"/>
        <end position="145"/>
    </location>
</feature>
<dbReference type="AlphaFoldDB" id="A0A0L0RX91"/>
<feature type="compositionally biased region" description="Pro residues" evidence="2">
    <location>
        <begin position="1"/>
        <end position="17"/>
    </location>
</feature>
<feature type="compositionally biased region" description="Polar residues" evidence="2">
    <location>
        <begin position="519"/>
        <end position="538"/>
    </location>
</feature>
<feature type="region of interest" description="Disordered" evidence="2">
    <location>
        <begin position="1"/>
        <end position="26"/>
    </location>
</feature>
<keyword evidence="4" id="KW-1185">Reference proteome</keyword>
<evidence type="ECO:0000313" key="4">
    <source>
        <dbReference type="Proteomes" id="UP000054350"/>
    </source>
</evidence>
<feature type="compositionally biased region" description="Low complexity" evidence="2">
    <location>
        <begin position="835"/>
        <end position="849"/>
    </location>
</feature>
<protein>
    <submittedName>
        <fullName evidence="3">Uncharacterized protein</fullName>
    </submittedName>
</protein>
<feature type="compositionally biased region" description="Low complexity" evidence="2">
    <location>
        <begin position="122"/>
        <end position="145"/>
    </location>
</feature>
<feature type="region of interest" description="Disordered" evidence="2">
    <location>
        <begin position="501"/>
        <end position="716"/>
    </location>
</feature>
<feature type="region of interest" description="Disordered" evidence="2">
    <location>
        <begin position="899"/>
        <end position="946"/>
    </location>
</feature>
<evidence type="ECO:0000256" key="1">
    <source>
        <dbReference type="SAM" id="Coils"/>
    </source>
</evidence>
<proteinExistence type="predicted"/>
<organism evidence="3 4">
    <name type="scientific">Allomyces macrogynus (strain ATCC 38327)</name>
    <name type="common">Allomyces javanicus var. macrogynus</name>
    <dbReference type="NCBI Taxonomy" id="578462"/>
    <lineage>
        <taxon>Eukaryota</taxon>
        <taxon>Fungi</taxon>
        <taxon>Fungi incertae sedis</taxon>
        <taxon>Blastocladiomycota</taxon>
        <taxon>Blastocladiomycetes</taxon>
        <taxon>Blastocladiales</taxon>
        <taxon>Blastocladiaceae</taxon>
        <taxon>Allomyces</taxon>
    </lineage>
</organism>
<feature type="compositionally biased region" description="Pro residues" evidence="2">
    <location>
        <begin position="259"/>
        <end position="275"/>
    </location>
</feature>
<feature type="compositionally biased region" description="Pro residues" evidence="2">
    <location>
        <begin position="908"/>
        <end position="917"/>
    </location>
</feature>
<feature type="region of interest" description="Disordered" evidence="2">
    <location>
        <begin position="835"/>
        <end position="884"/>
    </location>
</feature>
<feature type="compositionally biased region" description="Acidic residues" evidence="2">
    <location>
        <begin position="661"/>
        <end position="677"/>
    </location>
</feature>
<reference evidence="3 4" key="1">
    <citation type="submission" date="2009-11" db="EMBL/GenBank/DDBJ databases">
        <title>Annotation of Allomyces macrogynus ATCC 38327.</title>
        <authorList>
            <consortium name="The Broad Institute Genome Sequencing Platform"/>
            <person name="Russ C."/>
            <person name="Cuomo C."/>
            <person name="Burger G."/>
            <person name="Gray M.W."/>
            <person name="Holland P.W.H."/>
            <person name="King N."/>
            <person name="Lang F.B.F."/>
            <person name="Roger A.J."/>
            <person name="Ruiz-Trillo I."/>
            <person name="Young S.K."/>
            <person name="Zeng Q."/>
            <person name="Gargeya S."/>
            <person name="Fitzgerald M."/>
            <person name="Haas B."/>
            <person name="Abouelleil A."/>
            <person name="Alvarado L."/>
            <person name="Arachchi H.M."/>
            <person name="Berlin A."/>
            <person name="Chapman S.B."/>
            <person name="Gearin G."/>
            <person name="Goldberg J."/>
            <person name="Griggs A."/>
            <person name="Gujja S."/>
            <person name="Hansen M."/>
            <person name="Heiman D."/>
            <person name="Howarth C."/>
            <person name="Larimer J."/>
            <person name="Lui A."/>
            <person name="MacDonald P.J.P."/>
            <person name="McCowen C."/>
            <person name="Montmayeur A."/>
            <person name="Murphy C."/>
            <person name="Neiman D."/>
            <person name="Pearson M."/>
            <person name="Priest M."/>
            <person name="Roberts A."/>
            <person name="Saif S."/>
            <person name="Shea T."/>
            <person name="Sisk P."/>
            <person name="Stolte C."/>
            <person name="Sykes S."/>
            <person name="Wortman J."/>
            <person name="Nusbaum C."/>
            <person name="Birren B."/>
        </authorList>
    </citation>
    <scope>NUCLEOTIDE SEQUENCE [LARGE SCALE GENOMIC DNA]</scope>
    <source>
        <strain evidence="3 4">ATCC 38327</strain>
    </source>
</reference>
<dbReference type="Proteomes" id="UP000054350">
    <property type="component" value="Unassembled WGS sequence"/>
</dbReference>
<dbReference type="VEuPathDB" id="FungiDB:AMAG_00919"/>